<keyword evidence="2" id="KW-0255">Endonuclease</keyword>
<reference evidence="3" key="1">
    <citation type="submission" date="2016-10" db="EMBL/GenBank/DDBJ databases">
        <authorList>
            <person name="de Groot N.N."/>
        </authorList>
    </citation>
    <scope>NUCLEOTIDE SEQUENCE [LARGE SCALE GENOMIC DNA]</scope>
    <source>
        <strain evidence="3">10nlg</strain>
    </source>
</reference>
<gene>
    <name evidence="2" type="ORF">SAMN05444126_12056</name>
</gene>
<proteinExistence type="predicted"/>
<evidence type="ECO:0000313" key="3">
    <source>
        <dbReference type="Proteomes" id="UP000199318"/>
    </source>
</evidence>
<sequence length="140" mass="16419">MEQANSTLYVVWLYVSQEKQITIGKKGTFSFPKGHYLYIGSAKRGLSQRLQRHYRLNKKKRWHIDYFRENASWRHSWVFQEASGECALQKYTADLLKGEYPVPSLGSSDCRCPAHLIKVPEMSKTKGDLLSRFWHENTFT</sequence>
<dbReference type="Pfam" id="PF01986">
    <property type="entry name" value="DUF123"/>
    <property type="match status" value="1"/>
</dbReference>
<dbReference type="Proteomes" id="UP000199318">
    <property type="component" value="Unassembled WGS sequence"/>
</dbReference>
<dbReference type="RefSeq" id="WP_093073783.1">
    <property type="nucleotide sequence ID" value="NZ_FOGV01000020.1"/>
</dbReference>
<dbReference type="AlphaFoldDB" id="A0A1H9VHQ5"/>
<dbReference type="PANTHER" id="PTHR37460:SF1">
    <property type="entry name" value="ENDONUCLEASE III"/>
    <property type="match status" value="1"/>
</dbReference>
<evidence type="ECO:0000313" key="2">
    <source>
        <dbReference type="EMBL" id="SES20783.1"/>
    </source>
</evidence>
<evidence type="ECO:0000259" key="1">
    <source>
        <dbReference type="SMART" id="SM00465"/>
    </source>
</evidence>
<dbReference type="InterPro" id="IPR002837">
    <property type="entry name" value="DUF123"/>
</dbReference>
<dbReference type="STRING" id="1464123.SAMN05444126_12056"/>
<organism evidence="2 3">
    <name type="scientific">Salisediminibacterium halotolerans</name>
    <dbReference type="NCBI Taxonomy" id="517425"/>
    <lineage>
        <taxon>Bacteria</taxon>
        <taxon>Bacillati</taxon>
        <taxon>Bacillota</taxon>
        <taxon>Bacilli</taxon>
        <taxon>Bacillales</taxon>
        <taxon>Bacillaceae</taxon>
        <taxon>Salisediminibacterium</taxon>
    </lineage>
</organism>
<dbReference type="GO" id="GO:0004519">
    <property type="term" value="F:endonuclease activity"/>
    <property type="evidence" value="ECO:0007669"/>
    <property type="project" value="UniProtKB-KW"/>
</dbReference>
<keyword evidence="2" id="KW-0540">Nuclease</keyword>
<dbReference type="PANTHER" id="PTHR37460">
    <property type="entry name" value="ENDONUCLEASE III"/>
    <property type="match status" value="1"/>
</dbReference>
<comment type="caution">
    <text evidence="2">The sequence shown here is derived from an EMBL/GenBank/DDBJ whole genome shotgun (WGS) entry which is preliminary data.</text>
</comment>
<feature type="domain" description="GIY-YIG" evidence="1">
    <location>
        <begin position="23"/>
        <end position="120"/>
    </location>
</feature>
<dbReference type="SMART" id="SM00465">
    <property type="entry name" value="GIYc"/>
    <property type="match status" value="1"/>
</dbReference>
<dbReference type="CDD" id="cd10441">
    <property type="entry name" value="GIY-YIG_COG1833"/>
    <property type="match status" value="1"/>
</dbReference>
<keyword evidence="3" id="KW-1185">Reference proteome</keyword>
<keyword evidence="2" id="KW-0378">Hydrolase</keyword>
<dbReference type="InterPro" id="IPR000305">
    <property type="entry name" value="GIY-YIG_endonuc"/>
</dbReference>
<dbReference type="OrthoDB" id="9802365at2"/>
<dbReference type="EMBL" id="FOGV01000020">
    <property type="protein sequence ID" value="SES20783.1"/>
    <property type="molecule type" value="Genomic_DNA"/>
</dbReference>
<accession>A0A1H9VHQ5</accession>
<name>A0A1H9VHQ5_9BACI</name>
<protein>
    <submittedName>
        <fullName evidence="2">Uri superfamily endonuclease</fullName>
    </submittedName>
</protein>